<comment type="caution">
    <text evidence="3">The sequence shown here is derived from an EMBL/GenBank/DDBJ whole genome shotgun (WGS) entry which is preliminary data.</text>
</comment>
<feature type="region of interest" description="Disordered" evidence="1">
    <location>
        <begin position="574"/>
        <end position="601"/>
    </location>
</feature>
<dbReference type="PROSITE" id="PS51222">
    <property type="entry name" value="DCD"/>
    <property type="match status" value="1"/>
</dbReference>
<dbReference type="Pfam" id="PF10539">
    <property type="entry name" value="Dev_Cell_Death"/>
    <property type="match status" value="1"/>
</dbReference>
<organism evidence="3 4">
    <name type="scientific">Actinidia rufa</name>
    <dbReference type="NCBI Taxonomy" id="165716"/>
    <lineage>
        <taxon>Eukaryota</taxon>
        <taxon>Viridiplantae</taxon>
        <taxon>Streptophyta</taxon>
        <taxon>Embryophyta</taxon>
        <taxon>Tracheophyta</taxon>
        <taxon>Spermatophyta</taxon>
        <taxon>Magnoliopsida</taxon>
        <taxon>eudicotyledons</taxon>
        <taxon>Gunneridae</taxon>
        <taxon>Pentapetalae</taxon>
        <taxon>asterids</taxon>
        <taxon>Ericales</taxon>
        <taxon>Actinidiaceae</taxon>
        <taxon>Actinidia</taxon>
    </lineage>
</organism>
<keyword evidence="4" id="KW-1185">Reference proteome</keyword>
<dbReference type="SMART" id="SM00767">
    <property type="entry name" value="DCD"/>
    <property type="match status" value="1"/>
</dbReference>
<feature type="region of interest" description="Disordered" evidence="1">
    <location>
        <begin position="82"/>
        <end position="225"/>
    </location>
</feature>
<evidence type="ECO:0000313" key="3">
    <source>
        <dbReference type="EMBL" id="GFZ18022.1"/>
    </source>
</evidence>
<gene>
    <name evidence="3" type="ORF">Acr_26g0012910</name>
</gene>
<protein>
    <recommendedName>
        <fullName evidence="2">DCD domain-containing protein</fullName>
    </recommendedName>
</protein>
<dbReference type="AlphaFoldDB" id="A0A7J0H4N4"/>
<evidence type="ECO:0000256" key="1">
    <source>
        <dbReference type="SAM" id="MobiDB-lite"/>
    </source>
</evidence>
<proteinExistence type="predicted"/>
<reference evidence="3 4" key="1">
    <citation type="submission" date="2019-07" db="EMBL/GenBank/DDBJ databases">
        <title>De Novo Assembly of kiwifruit Actinidia rufa.</title>
        <authorList>
            <person name="Sugita-Konishi S."/>
            <person name="Sato K."/>
            <person name="Mori E."/>
            <person name="Abe Y."/>
            <person name="Kisaki G."/>
            <person name="Hamano K."/>
            <person name="Suezawa K."/>
            <person name="Otani M."/>
            <person name="Fukuda T."/>
            <person name="Manabe T."/>
            <person name="Gomi K."/>
            <person name="Tabuchi M."/>
            <person name="Akimitsu K."/>
            <person name="Kataoka I."/>
        </authorList>
    </citation>
    <scope>NUCLEOTIDE SEQUENCE [LARGE SCALE GENOMIC DNA]</scope>
    <source>
        <strain evidence="4">cv. Fuchu</strain>
    </source>
</reference>
<sequence length="612" mass="71291">MVSFDTEKFHRLSFTNLRLIPPSLSSELNDAANISQSEMTVSVPVTMNIEKMGVVSQSEDKEENTVKEVTNEENAIVVMTNGKIAIEEEKNEETAMEEVEEHEETSTEEDEEDEPYALGDDDDYDYDYDDEVDADGDEEEKEEEEEENEIEDEDEAREEVEEEKEEENKKKANQQAKNEEKVEANSNEQVKKSRKRGRKKVARGVTERVASKLEDKPGSSSQRKMPKRVESMGMIFMCSSKTKKDCFFYKVLGLPESKRDIVQKIYKGMRLFLFDLDLRLMYGIYKAAAPGGYNIEPNAFKSAFPSQVRFTILDDCLPLAEEKFRTVIKDNYYTRNKFDCQLNSKQVKNLCKLFLAASKGSKSEKSGRKSRGETHRFVSRDRIRMPDKAESSALGVDRDRIRRPDKDNRSALRVDRDRIRRPDRENRLALRVDRDRIRRPDREKRSALRVDRDRIRRPHREKRSALRAAQRYRDRPVMFERERFASPEAPPPRFPPLPPPPAPAPLYASSYGRTLEVDPYRRVVELCDHRLLDSDISYRDEFGRRVDPYISYREPPSYRDHMYPASLPPEYNPPAVGLQAEYPPPAGPRYEHRYPAAPSSEYDLPLRPLYRY</sequence>
<dbReference type="PANTHER" id="PTHR46444:SF11">
    <property type="entry name" value="DCD DOMAIN-CONTAINING PROTEIN"/>
    <property type="match status" value="1"/>
</dbReference>
<feature type="domain" description="DCD" evidence="2">
    <location>
        <begin position="229"/>
        <end position="356"/>
    </location>
</feature>
<accession>A0A7J0H4N4</accession>
<evidence type="ECO:0000313" key="4">
    <source>
        <dbReference type="Proteomes" id="UP000585474"/>
    </source>
</evidence>
<feature type="region of interest" description="Disordered" evidence="1">
    <location>
        <begin position="362"/>
        <end position="409"/>
    </location>
</feature>
<dbReference type="InterPro" id="IPR013989">
    <property type="entry name" value="Dev_and_cell_death_domain"/>
</dbReference>
<feature type="compositionally biased region" description="Basic residues" evidence="1">
    <location>
        <begin position="192"/>
        <end position="202"/>
    </location>
</feature>
<evidence type="ECO:0000259" key="2">
    <source>
        <dbReference type="PROSITE" id="PS51222"/>
    </source>
</evidence>
<feature type="compositionally biased region" description="Basic and acidic residues" evidence="1">
    <location>
        <begin position="205"/>
        <end position="217"/>
    </location>
</feature>
<dbReference type="OrthoDB" id="10423187at2759"/>
<feature type="compositionally biased region" description="Acidic residues" evidence="1">
    <location>
        <begin position="89"/>
        <end position="165"/>
    </location>
</feature>
<dbReference type="EMBL" id="BJWL01000026">
    <property type="protein sequence ID" value="GFZ18022.1"/>
    <property type="molecule type" value="Genomic_DNA"/>
</dbReference>
<name>A0A7J0H4N4_9ERIC</name>
<dbReference type="Proteomes" id="UP000585474">
    <property type="component" value="Unassembled WGS sequence"/>
</dbReference>
<dbReference type="PANTHER" id="PTHR46444">
    <property type="entry name" value="DCD (DEVELOPMENT AND CELL DEATH) DOMAIN PROTEIN-RELATED"/>
    <property type="match status" value="1"/>
</dbReference>